<dbReference type="PANTHER" id="PTHR30037">
    <property type="entry name" value="DNA-3-METHYLADENINE GLYCOSYLASE 1"/>
    <property type="match status" value="1"/>
</dbReference>
<dbReference type="EMBL" id="CP077683">
    <property type="protein sequence ID" value="QXE88996.1"/>
    <property type="molecule type" value="Genomic_DNA"/>
</dbReference>
<protein>
    <submittedName>
        <fullName evidence="1">DNA-3-methyladenine glycosylase I</fullName>
    </submittedName>
</protein>
<dbReference type="InterPro" id="IPR005019">
    <property type="entry name" value="Adenine_glyco"/>
</dbReference>
<dbReference type="Pfam" id="PF03352">
    <property type="entry name" value="Adenine_glyco"/>
    <property type="match status" value="1"/>
</dbReference>
<dbReference type="Proteomes" id="UP000683559">
    <property type="component" value="Chromosome"/>
</dbReference>
<keyword evidence="2" id="KW-1185">Reference proteome</keyword>
<dbReference type="InterPro" id="IPR052891">
    <property type="entry name" value="DNA-3mA_glycosylase"/>
</dbReference>
<dbReference type="NCBIfam" id="TIGR00624">
    <property type="entry name" value="tag"/>
    <property type="match status" value="1"/>
</dbReference>
<gene>
    <name evidence="1" type="ORF">KP001_10995</name>
</gene>
<accession>A0ABX8LDP7</accession>
<reference evidence="1 2" key="1">
    <citation type="submission" date="2021-06" db="EMBL/GenBank/DDBJ databases">
        <title>Gemonas diversity in paddy soil.</title>
        <authorList>
            <person name="Liu G."/>
        </authorList>
    </citation>
    <scope>NUCLEOTIDE SEQUENCE [LARGE SCALE GENOMIC DNA]</scope>
    <source>
        <strain evidence="1 2">RG2</strain>
    </source>
</reference>
<evidence type="ECO:0000313" key="2">
    <source>
        <dbReference type="Proteomes" id="UP000683559"/>
    </source>
</evidence>
<name>A0ABX8LDP7_9BACT</name>
<dbReference type="PANTHER" id="PTHR30037:SF4">
    <property type="entry name" value="DNA-3-METHYLADENINE GLYCOSYLASE I"/>
    <property type="match status" value="1"/>
</dbReference>
<dbReference type="InterPro" id="IPR004597">
    <property type="entry name" value="Tag"/>
</dbReference>
<organism evidence="1 2">
    <name type="scientific">Geomonas subterranea</name>
    <dbReference type="NCBI Taxonomy" id="2847989"/>
    <lineage>
        <taxon>Bacteria</taxon>
        <taxon>Pseudomonadati</taxon>
        <taxon>Thermodesulfobacteriota</taxon>
        <taxon>Desulfuromonadia</taxon>
        <taxon>Geobacterales</taxon>
        <taxon>Geobacteraceae</taxon>
        <taxon>Geomonas</taxon>
    </lineage>
</organism>
<evidence type="ECO:0000313" key="1">
    <source>
        <dbReference type="EMBL" id="QXE88996.1"/>
    </source>
</evidence>
<proteinExistence type="predicted"/>
<sequence length="198" mass="22348">MTGTATAATSVNRCGWAGNDPLYCAYHDLEWGVPVHDDRLLFEFLTLEGAQAGLSWITILRKREGYRRAFACFDPEVVARFSEADLARLMADPSIVRNRLKIGSTVDNARAFLGVQQEFGSFDAYLWRFVDGAPVQNAWRTLSEIPPRSDVSDRLSRDLKRRGFRFVGSTICYALMQAVGMVNDHTVDCFRWSQLQNG</sequence>
<dbReference type="RefSeq" id="WP_217285692.1">
    <property type="nucleotide sequence ID" value="NZ_CP077683.1"/>
</dbReference>